<keyword evidence="3" id="KW-1185">Reference proteome</keyword>
<accession>A0ABX2N9N3</accession>
<evidence type="ECO:0000256" key="1">
    <source>
        <dbReference type="SAM" id="SignalP"/>
    </source>
</evidence>
<gene>
    <name evidence="2" type="ORF">HV819_05400</name>
</gene>
<comment type="caution">
    <text evidence="2">The sequence shown here is derived from an EMBL/GenBank/DDBJ whole genome shotgun (WGS) entry which is preliminary data.</text>
</comment>
<proteinExistence type="predicted"/>
<organism evidence="2 3">
    <name type="scientific">Anaerococcus faecalis</name>
    <dbReference type="NCBI Taxonomy" id="2742993"/>
    <lineage>
        <taxon>Bacteria</taxon>
        <taxon>Bacillati</taxon>
        <taxon>Bacillota</taxon>
        <taxon>Tissierellia</taxon>
        <taxon>Tissierellales</taxon>
        <taxon>Peptoniphilaceae</taxon>
        <taxon>Anaerococcus</taxon>
    </lineage>
</organism>
<evidence type="ECO:0000313" key="2">
    <source>
        <dbReference type="EMBL" id="NVF11422.1"/>
    </source>
</evidence>
<keyword evidence="1" id="KW-0732">Signal</keyword>
<dbReference type="Proteomes" id="UP000540919">
    <property type="component" value="Unassembled WGS sequence"/>
</dbReference>
<dbReference type="RefSeq" id="WP_176269683.1">
    <property type="nucleotide sequence ID" value="NZ_JABVBA010000004.1"/>
</dbReference>
<name>A0ABX2N9N3_9FIRM</name>
<dbReference type="EMBL" id="JABVBA010000004">
    <property type="protein sequence ID" value="NVF11422.1"/>
    <property type="molecule type" value="Genomic_DNA"/>
</dbReference>
<reference evidence="2 3" key="1">
    <citation type="submission" date="2020-06" db="EMBL/GenBank/DDBJ databases">
        <title>Anaerococcus sp. nov., isolated form swine feces.</title>
        <authorList>
            <person name="Yu S."/>
        </authorList>
    </citation>
    <scope>NUCLEOTIDE SEQUENCE [LARGE SCALE GENOMIC DNA]</scope>
    <source>
        <strain evidence="2 3">AGMB00486</strain>
    </source>
</reference>
<sequence length="137" mass="15339">MKKIKNLFSIFMITFLFLMMGTSLAANTGDTSWSFNFGRTNFNLYTPSREKQDASPIYFYVNNISGDTLKARALAGNKQVTSYAPVYYINKGGKYCISSNIHEDGYRTALVHGSKYSTFSTLSASGLWSPDSWSCGW</sequence>
<feature type="chain" id="PRO_5046561555" evidence="1">
    <location>
        <begin position="26"/>
        <end position="137"/>
    </location>
</feature>
<protein>
    <submittedName>
        <fullName evidence="2">Uncharacterized protein</fullName>
    </submittedName>
</protein>
<evidence type="ECO:0000313" key="3">
    <source>
        <dbReference type="Proteomes" id="UP000540919"/>
    </source>
</evidence>
<feature type="signal peptide" evidence="1">
    <location>
        <begin position="1"/>
        <end position="25"/>
    </location>
</feature>